<evidence type="ECO:0000256" key="1">
    <source>
        <dbReference type="ARBA" id="ARBA00022630"/>
    </source>
</evidence>
<dbReference type="InterPro" id="IPR016167">
    <property type="entry name" value="FAD-bd_PCMH_sub1"/>
</dbReference>
<dbReference type="AlphaFoldDB" id="A0A6J6XAQ9"/>
<keyword evidence="3" id="KW-0560">Oxidoreductase</keyword>
<organism evidence="5">
    <name type="scientific">freshwater metagenome</name>
    <dbReference type="NCBI Taxonomy" id="449393"/>
    <lineage>
        <taxon>unclassified sequences</taxon>
        <taxon>metagenomes</taxon>
        <taxon>ecological metagenomes</taxon>
    </lineage>
</organism>
<dbReference type="Gene3D" id="3.30.43.10">
    <property type="entry name" value="Uridine Diphospho-n-acetylenolpyruvylglucosamine Reductase, domain 2"/>
    <property type="match status" value="1"/>
</dbReference>
<accession>A0A6J6XAQ9</accession>
<evidence type="ECO:0000313" key="5">
    <source>
        <dbReference type="EMBL" id="CAB4791127.1"/>
    </source>
</evidence>
<dbReference type="SUPFAM" id="SSF55447">
    <property type="entry name" value="CO dehydrogenase flavoprotein C-terminal domain-like"/>
    <property type="match status" value="1"/>
</dbReference>
<reference evidence="5" key="1">
    <citation type="submission" date="2020-05" db="EMBL/GenBank/DDBJ databases">
        <authorList>
            <person name="Chiriac C."/>
            <person name="Salcher M."/>
            <person name="Ghai R."/>
            <person name="Kavagutti S V."/>
        </authorList>
    </citation>
    <scope>NUCLEOTIDE SEQUENCE</scope>
</reference>
<dbReference type="InterPro" id="IPR005107">
    <property type="entry name" value="CO_DH_flav_C"/>
</dbReference>
<dbReference type="PANTHER" id="PTHR42659">
    <property type="entry name" value="XANTHINE DEHYDROGENASE SUBUNIT C-RELATED"/>
    <property type="match status" value="1"/>
</dbReference>
<dbReference type="Pfam" id="PF00941">
    <property type="entry name" value="FAD_binding_5"/>
    <property type="match status" value="1"/>
</dbReference>
<dbReference type="PROSITE" id="PS51387">
    <property type="entry name" value="FAD_PCMH"/>
    <property type="match status" value="1"/>
</dbReference>
<dbReference type="InterPro" id="IPR016166">
    <property type="entry name" value="FAD-bd_PCMH"/>
</dbReference>
<dbReference type="EMBL" id="CAFAAG010000036">
    <property type="protein sequence ID" value="CAB4791127.1"/>
    <property type="molecule type" value="Genomic_DNA"/>
</dbReference>
<dbReference type="InterPro" id="IPR036318">
    <property type="entry name" value="FAD-bd_PCMH-like_sf"/>
</dbReference>
<keyword evidence="2" id="KW-0274">FAD</keyword>
<dbReference type="SMART" id="SM01092">
    <property type="entry name" value="CO_deh_flav_C"/>
    <property type="match status" value="1"/>
</dbReference>
<evidence type="ECO:0000256" key="2">
    <source>
        <dbReference type="ARBA" id="ARBA00022827"/>
    </source>
</evidence>
<protein>
    <submittedName>
        <fullName evidence="5">Unannotated protein</fullName>
    </submittedName>
</protein>
<dbReference type="Gene3D" id="3.30.390.50">
    <property type="entry name" value="CO dehydrogenase flavoprotein, C-terminal domain"/>
    <property type="match status" value="1"/>
</dbReference>
<dbReference type="GO" id="GO:0071949">
    <property type="term" value="F:FAD binding"/>
    <property type="evidence" value="ECO:0007669"/>
    <property type="project" value="InterPro"/>
</dbReference>
<keyword evidence="1" id="KW-0285">Flavoprotein</keyword>
<dbReference type="PANTHER" id="PTHR42659:SF2">
    <property type="entry name" value="XANTHINE DEHYDROGENASE SUBUNIT C-RELATED"/>
    <property type="match status" value="1"/>
</dbReference>
<dbReference type="InterPro" id="IPR016169">
    <property type="entry name" value="FAD-bd_PCMH_sub2"/>
</dbReference>
<sequence length="282" mass="30453">MTVAVPLSLDEAFDELSRTPDARLIQGGTDLMVEINCNHVKPVDVIALRRVKELRTWQVNSNNTITIGSGVPYQEMETGKLKELLPALAEAARTVGSPQIRAAGTLGGNLGTCSPAGDGLPVLFALDAIVHLRSLVSSRDLSIHEFMLGVKRNARHANEIITGVTVPILDGWQGYAKVGVRNAMVISVASACLAVDKKNNSVRIALGAVGPTIIRCRDAESWLVQQLDLTTTTSIDATIAQEFGRRVVLESKPIDDHRSTAEYRRHAVGVLAQRLITRAYSS</sequence>
<gene>
    <name evidence="5" type="ORF">UFOPK2975_00631</name>
</gene>
<proteinExistence type="predicted"/>
<dbReference type="InterPro" id="IPR036683">
    <property type="entry name" value="CO_DH_flav_C_dom_sf"/>
</dbReference>
<dbReference type="Pfam" id="PF03450">
    <property type="entry name" value="CO_deh_flav_C"/>
    <property type="match status" value="1"/>
</dbReference>
<dbReference type="GO" id="GO:0016491">
    <property type="term" value="F:oxidoreductase activity"/>
    <property type="evidence" value="ECO:0007669"/>
    <property type="project" value="UniProtKB-KW"/>
</dbReference>
<name>A0A6J6XAQ9_9ZZZZ</name>
<evidence type="ECO:0000259" key="4">
    <source>
        <dbReference type="PROSITE" id="PS51387"/>
    </source>
</evidence>
<dbReference type="InterPro" id="IPR051312">
    <property type="entry name" value="Diverse_Substr_Oxidored"/>
</dbReference>
<dbReference type="InterPro" id="IPR002346">
    <property type="entry name" value="Mopterin_DH_FAD-bd"/>
</dbReference>
<dbReference type="SUPFAM" id="SSF56176">
    <property type="entry name" value="FAD-binding/transporter-associated domain-like"/>
    <property type="match status" value="1"/>
</dbReference>
<evidence type="ECO:0000256" key="3">
    <source>
        <dbReference type="ARBA" id="ARBA00023002"/>
    </source>
</evidence>
<feature type="domain" description="FAD-binding PCMH-type" evidence="4">
    <location>
        <begin position="1"/>
        <end position="171"/>
    </location>
</feature>
<dbReference type="Gene3D" id="3.30.465.10">
    <property type="match status" value="1"/>
</dbReference>